<evidence type="ECO:0000256" key="1">
    <source>
        <dbReference type="ARBA" id="ARBA00022741"/>
    </source>
</evidence>
<evidence type="ECO:0000259" key="4">
    <source>
        <dbReference type="Pfam" id="PF02769"/>
    </source>
</evidence>
<reference evidence="5 6" key="1">
    <citation type="journal article" date="2015" name="Genome Biol. Evol.">
        <title>Comparative Genomics of a Bacterivorous Green Alga Reveals Evolutionary Causalities and Consequences of Phago-Mixotrophic Mode of Nutrition.</title>
        <authorList>
            <person name="Burns J.A."/>
            <person name="Paasch A."/>
            <person name="Narechania A."/>
            <person name="Kim E."/>
        </authorList>
    </citation>
    <scope>NUCLEOTIDE SEQUENCE [LARGE SCALE GENOMIC DNA]</scope>
    <source>
        <strain evidence="5 6">PLY_AMNH</strain>
    </source>
</reference>
<dbReference type="InterPro" id="IPR010918">
    <property type="entry name" value="PurM-like_C_dom"/>
</dbReference>
<dbReference type="Pfam" id="PF02769">
    <property type="entry name" value="AIRS_C"/>
    <property type="match status" value="1"/>
</dbReference>
<dbReference type="GO" id="GO:0016260">
    <property type="term" value="P:selenocysteine biosynthetic process"/>
    <property type="evidence" value="ECO:0007669"/>
    <property type="project" value="TreeGrafter"/>
</dbReference>
<organism evidence="5 6">
    <name type="scientific">Cymbomonas tetramitiformis</name>
    <dbReference type="NCBI Taxonomy" id="36881"/>
    <lineage>
        <taxon>Eukaryota</taxon>
        <taxon>Viridiplantae</taxon>
        <taxon>Chlorophyta</taxon>
        <taxon>Pyramimonadophyceae</taxon>
        <taxon>Pyramimonadales</taxon>
        <taxon>Pyramimonadaceae</taxon>
        <taxon>Cymbomonas</taxon>
    </lineage>
</organism>
<evidence type="ECO:0000313" key="5">
    <source>
        <dbReference type="EMBL" id="KAK3235855.1"/>
    </source>
</evidence>
<dbReference type="GO" id="GO:0004756">
    <property type="term" value="F:selenide, water dikinase activity"/>
    <property type="evidence" value="ECO:0007669"/>
    <property type="project" value="TreeGrafter"/>
</dbReference>
<accession>A0AAE0ER76</accession>
<comment type="caution">
    <text evidence="5">The sequence shown here is derived from an EMBL/GenBank/DDBJ whole genome shotgun (WGS) entry which is preliminary data.</text>
</comment>
<dbReference type="GO" id="GO:0005524">
    <property type="term" value="F:ATP binding"/>
    <property type="evidence" value="ECO:0007669"/>
    <property type="project" value="UniProtKB-KW"/>
</dbReference>
<feature type="region of interest" description="Disordered" evidence="3">
    <location>
        <begin position="294"/>
        <end position="315"/>
    </location>
</feature>
<protein>
    <recommendedName>
        <fullName evidence="4">PurM-like C-terminal domain-containing protein</fullName>
    </recommendedName>
</protein>
<dbReference type="InterPro" id="IPR036676">
    <property type="entry name" value="PurM-like_C_sf"/>
</dbReference>
<name>A0AAE0ER76_9CHLO</name>
<dbReference type="GO" id="GO:0005737">
    <property type="term" value="C:cytoplasm"/>
    <property type="evidence" value="ECO:0007669"/>
    <property type="project" value="TreeGrafter"/>
</dbReference>
<dbReference type="PANTHER" id="PTHR10256:SF0">
    <property type="entry name" value="INACTIVE SELENIDE, WATER DIKINASE-LIKE PROTEIN-RELATED"/>
    <property type="match status" value="1"/>
</dbReference>
<dbReference type="Gene3D" id="3.90.650.10">
    <property type="entry name" value="PurM-like C-terminal domain"/>
    <property type="match status" value="1"/>
</dbReference>
<keyword evidence="6" id="KW-1185">Reference proteome</keyword>
<sequence length="401" mass="44013">MSAGAAFRVLPGGRGIWWASCLKSMAQSNGDAARHRAARCAECAVAEYYLRKPWCALPVAYWRESPPFCLIADLAVLAAHGATACTDVTGFGFLGHLVEMCKASLKHCTVHMGALPLLPGALECVQNGIFSSLQPANVRLKRGIANEADAMQHAAYPLLFDPQTAGGLLASVPADQADACCAALRAVGYNNTRILQDGKVLTRPPKTYTREEFCYRLLAFARSMPDSVDREIHFYHMYVIDLFTKLDLYDVKSCVAEYDKYIRQRLATNFITSWNPDMLVGTWKRFIQSRKEAGNSVVKTPRSKASDAATPTPRTPKPGLHCFQWNAGKCSKKGCKFPHTCSSCGGDHKKTEWLDMDIDAEREASRTDSNEENVYPGGGETTTLGSLAPVEPGHRLMTHAE</sequence>
<evidence type="ECO:0000256" key="2">
    <source>
        <dbReference type="ARBA" id="ARBA00022840"/>
    </source>
</evidence>
<feature type="compositionally biased region" description="Basic and acidic residues" evidence="3">
    <location>
        <begin position="392"/>
        <end position="401"/>
    </location>
</feature>
<dbReference type="InterPro" id="IPR004536">
    <property type="entry name" value="SPS/SelD"/>
</dbReference>
<dbReference type="Proteomes" id="UP001190700">
    <property type="component" value="Unassembled WGS sequence"/>
</dbReference>
<feature type="region of interest" description="Disordered" evidence="3">
    <location>
        <begin position="362"/>
        <end position="401"/>
    </location>
</feature>
<gene>
    <name evidence="5" type="ORF">CYMTET_53976</name>
</gene>
<evidence type="ECO:0000256" key="3">
    <source>
        <dbReference type="SAM" id="MobiDB-lite"/>
    </source>
</evidence>
<keyword evidence="2" id="KW-0067">ATP-binding</keyword>
<dbReference type="SUPFAM" id="SSF56042">
    <property type="entry name" value="PurM C-terminal domain-like"/>
    <property type="match status" value="1"/>
</dbReference>
<evidence type="ECO:0000313" key="6">
    <source>
        <dbReference type="Proteomes" id="UP001190700"/>
    </source>
</evidence>
<dbReference type="PANTHER" id="PTHR10256">
    <property type="entry name" value="SELENIDE, WATER DIKINASE"/>
    <property type="match status" value="1"/>
</dbReference>
<proteinExistence type="predicted"/>
<dbReference type="AlphaFoldDB" id="A0AAE0ER76"/>
<feature type="domain" description="PurM-like C-terminal" evidence="4">
    <location>
        <begin position="74"/>
        <end position="189"/>
    </location>
</feature>
<keyword evidence="1" id="KW-0547">Nucleotide-binding</keyword>
<dbReference type="EMBL" id="LGRX02035209">
    <property type="protein sequence ID" value="KAK3235855.1"/>
    <property type="molecule type" value="Genomic_DNA"/>
</dbReference>